<dbReference type="AlphaFoldDB" id="A0AAD9WCU1"/>
<proteinExistence type="predicted"/>
<dbReference type="EMBL" id="JAUBYV010000007">
    <property type="protein sequence ID" value="KAK2625548.1"/>
    <property type="molecule type" value="Genomic_DNA"/>
</dbReference>
<keyword evidence="2" id="KW-1185">Reference proteome</keyword>
<accession>A0AAD9WCU1</accession>
<protein>
    <submittedName>
        <fullName evidence="1">Uncharacterized protein</fullName>
    </submittedName>
</protein>
<evidence type="ECO:0000313" key="2">
    <source>
        <dbReference type="Proteomes" id="UP001285354"/>
    </source>
</evidence>
<name>A0AAD9WCU1_9HELO</name>
<comment type="caution">
    <text evidence="1">The sequence shown here is derived from an EMBL/GenBank/DDBJ whole genome shotgun (WGS) entry which is preliminary data.</text>
</comment>
<organism evidence="1 2">
    <name type="scientific">Diplocarpon rosae</name>
    <dbReference type="NCBI Taxonomy" id="946125"/>
    <lineage>
        <taxon>Eukaryota</taxon>
        <taxon>Fungi</taxon>
        <taxon>Dikarya</taxon>
        <taxon>Ascomycota</taxon>
        <taxon>Pezizomycotina</taxon>
        <taxon>Leotiomycetes</taxon>
        <taxon>Helotiales</taxon>
        <taxon>Drepanopezizaceae</taxon>
        <taxon>Diplocarpon</taxon>
    </lineage>
</organism>
<evidence type="ECO:0000313" key="1">
    <source>
        <dbReference type="EMBL" id="KAK2625548.1"/>
    </source>
</evidence>
<gene>
    <name evidence="1" type="ORF">QTJ16_004860</name>
</gene>
<reference evidence="1" key="1">
    <citation type="submission" date="2023-06" db="EMBL/GenBank/DDBJ databases">
        <title>Draft genome of Marssonina rosae.</title>
        <authorList>
            <person name="Cheng Q."/>
        </authorList>
    </citation>
    <scope>NUCLEOTIDE SEQUENCE</scope>
    <source>
        <strain evidence="1">R4</strain>
    </source>
</reference>
<dbReference type="Proteomes" id="UP001285354">
    <property type="component" value="Unassembled WGS sequence"/>
</dbReference>
<sequence length="643" mass="73941">MSHNSSRSSGALCLTTNQLDKIRNRQCNREMKVAAAARNKAYQTAGRKALAAGLSWPSDLSYRDTYPIPESPISSIPGPWVAKEGAVEDWADIARTLRESGPAPDTTWVDVPPEPKTEAEVLRENINLELDGWPWQGCPEKLITVAPFLPNFYHSNTKNAPFKLERATQISQLWTKLMANNDLARILVDLLFQNHSTAWKFGATCRDATILIGNHINHWDMTGTVHGGGWFNNCELPRFGPDTPTDSEHQGFVASVVVVSPFRRMEGGPPSYHEQTRNLYTSMISFKTFNEFFKNVQFHRVGFLSPHHLALVIPHMRNLKVLGIYQCPLLPISETLRLLEIIETDRPLKNQVSLDFYPMYHQGPELRNGDALRVGDYGVTWDNWDHDTIKAVWALCYRILPQARKQDVDFESPHTGFRQYMDRGPCRKVPEIIDAIFDETMTPESFAALVDCHNREHMGKVKLFTDNTFIACRPEGYDAYISKYYCGRCRVLMPGMFFKYQDIFNWKTFEASLQCLGCKLTQHLHSERDHYKGRKRHIIHKWLHSGGDDGWNDTDIDRAILDYEANDIAASAIKLDNRRMKDMTCANPRDRIDKEYDEVQERINFDALGRLGYSRRSPMVHEKYIVRTKWNWYPADRARAHGV</sequence>